<dbReference type="Gene3D" id="3.50.50.60">
    <property type="entry name" value="FAD/NAD(P)-binding domain"/>
    <property type="match status" value="1"/>
</dbReference>
<comment type="caution">
    <text evidence="3">The sequence shown here is derived from an EMBL/GenBank/DDBJ whole genome shotgun (WGS) entry which is preliminary data.</text>
</comment>
<dbReference type="Gene3D" id="3.30.9.10">
    <property type="entry name" value="D-Amino Acid Oxidase, subunit A, domain 2"/>
    <property type="match status" value="1"/>
</dbReference>
<evidence type="ECO:0000313" key="4">
    <source>
        <dbReference type="Proteomes" id="UP001185659"/>
    </source>
</evidence>
<evidence type="ECO:0000256" key="1">
    <source>
        <dbReference type="ARBA" id="ARBA00023002"/>
    </source>
</evidence>
<accession>A0ABU4AHN2</accession>
<evidence type="ECO:0000259" key="2">
    <source>
        <dbReference type="Pfam" id="PF01266"/>
    </source>
</evidence>
<dbReference type="Proteomes" id="UP001185659">
    <property type="component" value="Unassembled WGS sequence"/>
</dbReference>
<reference evidence="3 4" key="1">
    <citation type="submission" date="2023-10" db="EMBL/GenBank/DDBJ databases">
        <authorList>
            <person name="Venkata Ramana C."/>
            <person name="Sasikala C."/>
            <person name="Dhurka M."/>
        </authorList>
    </citation>
    <scope>NUCLEOTIDE SEQUENCE [LARGE SCALE GENOMIC DNA]</scope>
    <source>
        <strain evidence="3 4">KCTC 32151</strain>
    </source>
</reference>
<name>A0ABU4AHN2_9HYPH</name>
<keyword evidence="1 3" id="KW-0560">Oxidoreductase</keyword>
<feature type="domain" description="FAD dependent oxidoreductase" evidence="2">
    <location>
        <begin position="38"/>
        <end position="389"/>
    </location>
</feature>
<evidence type="ECO:0000313" key="3">
    <source>
        <dbReference type="EMBL" id="MDV6225739.1"/>
    </source>
</evidence>
<dbReference type="EC" id="1.-.-.-" evidence="3"/>
<dbReference type="RefSeq" id="WP_317560702.1">
    <property type="nucleotide sequence ID" value="NZ_JAWLIP010000002.1"/>
</dbReference>
<proteinExistence type="predicted"/>
<protein>
    <submittedName>
        <fullName evidence="3">FAD-binding oxidoreductase</fullName>
        <ecNumber evidence="3">1.-.-.-</ecNumber>
    </submittedName>
</protein>
<dbReference type="Pfam" id="PF01266">
    <property type="entry name" value="DAO"/>
    <property type="match status" value="1"/>
</dbReference>
<keyword evidence="4" id="KW-1185">Reference proteome</keyword>
<dbReference type="PANTHER" id="PTHR13847:SF281">
    <property type="entry name" value="FAD DEPENDENT OXIDOREDUCTASE DOMAIN-CONTAINING PROTEIN"/>
    <property type="match status" value="1"/>
</dbReference>
<organism evidence="3 4">
    <name type="scientific">Nitratireductor aquimarinus</name>
    <dbReference type="NCBI Taxonomy" id="889300"/>
    <lineage>
        <taxon>Bacteria</taxon>
        <taxon>Pseudomonadati</taxon>
        <taxon>Pseudomonadota</taxon>
        <taxon>Alphaproteobacteria</taxon>
        <taxon>Hyphomicrobiales</taxon>
        <taxon>Phyllobacteriaceae</taxon>
        <taxon>Nitratireductor</taxon>
    </lineage>
</organism>
<dbReference type="InterPro" id="IPR036188">
    <property type="entry name" value="FAD/NAD-bd_sf"/>
</dbReference>
<sequence>MTEAVIANEQGFISRSLWNATANPSQDYPALVGEQECDVAVIGGGFAGLSAALHLAEAGVSVCLLEAETPGWGASGRNGGQVVPGLKEDPDEIERRFGSELGGRMVRLSGNAGYFVFDLIERLGIDCGASRAGWIQPIHSEAARTTVRKRFDQWQRRDAAMRMLDREETAALLGTDAYLGGMLDQRGGNLHPLNYALGLAEAAARAGARIHGHSRAERWEHEGGGVRIHTAKGQVRAGKVLVCTNGYADGFSGAIGRTVVPIRSIQVATEPLPAEIAASIFPQGHSASDTRRLLHYFRKGPGDCFVMGGRGDYSQGGTEHQFEVLRKASVRLYPRLAEARWVHHWGGYVAMTVSHYPQLLRMDDNVWAACGFNGRGVAMATALGKVIADAARGVPEAELDFPVTQVKPIPFYFMRRYAVAAAVAWARLRDGLGR</sequence>
<gene>
    <name evidence="3" type="ORF">R2G56_05520</name>
</gene>
<dbReference type="PANTHER" id="PTHR13847">
    <property type="entry name" value="SARCOSINE DEHYDROGENASE-RELATED"/>
    <property type="match status" value="1"/>
</dbReference>
<dbReference type="EMBL" id="JAWLIP010000002">
    <property type="protein sequence ID" value="MDV6225739.1"/>
    <property type="molecule type" value="Genomic_DNA"/>
</dbReference>
<dbReference type="GO" id="GO:0016491">
    <property type="term" value="F:oxidoreductase activity"/>
    <property type="evidence" value="ECO:0007669"/>
    <property type="project" value="UniProtKB-KW"/>
</dbReference>
<dbReference type="SUPFAM" id="SSF51905">
    <property type="entry name" value="FAD/NAD(P)-binding domain"/>
    <property type="match status" value="1"/>
</dbReference>
<dbReference type="InterPro" id="IPR006076">
    <property type="entry name" value="FAD-dep_OxRdtase"/>
</dbReference>